<dbReference type="EMBL" id="RSDW01000001">
    <property type="protein sequence ID" value="RSL15911.1"/>
    <property type="molecule type" value="Genomic_DNA"/>
</dbReference>
<dbReference type="InterPro" id="IPR014710">
    <property type="entry name" value="RmlC-like_jellyroll"/>
</dbReference>
<reference evidence="2 3" key="1">
    <citation type="submission" date="2018-12" db="EMBL/GenBank/DDBJ databases">
        <title>Sequencing of bacterial isolates from soil warming experiment in Harvard Forest, Massachusetts, USA.</title>
        <authorList>
            <person name="Deangelis K."/>
        </authorList>
    </citation>
    <scope>NUCLEOTIDE SEQUENCE [LARGE SCALE GENOMIC DNA]</scope>
    <source>
        <strain evidence="2 3">EB153</strain>
    </source>
</reference>
<evidence type="ECO:0000259" key="1">
    <source>
        <dbReference type="Pfam" id="PF07883"/>
    </source>
</evidence>
<dbReference type="GO" id="GO:0016853">
    <property type="term" value="F:isomerase activity"/>
    <property type="evidence" value="ECO:0007669"/>
    <property type="project" value="UniProtKB-KW"/>
</dbReference>
<evidence type="ECO:0000313" key="2">
    <source>
        <dbReference type="EMBL" id="RSL15911.1"/>
    </source>
</evidence>
<dbReference type="Proteomes" id="UP000269669">
    <property type="component" value="Unassembled WGS sequence"/>
</dbReference>
<dbReference type="CDD" id="cd02226">
    <property type="entry name" value="cupin_YdbB-like"/>
    <property type="match status" value="1"/>
</dbReference>
<dbReference type="SUPFAM" id="SSF51182">
    <property type="entry name" value="RmlC-like cupins"/>
    <property type="match status" value="1"/>
</dbReference>
<dbReference type="Gene3D" id="2.60.120.10">
    <property type="entry name" value="Jelly Rolls"/>
    <property type="match status" value="1"/>
</dbReference>
<keyword evidence="2" id="KW-0413">Isomerase</keyword>
<proteinExistence type="predicted"/>
<sequence length="134" mass="15366">MPTEFPYITILETKYKPLELIEEKLTADAAPRPWYNETLCNVNDSVVRLGVVQGDYHWHKHPQEDEFFYVVEGCLHIDLIDPADSATTQDNPRTITLNPRQGVVIPKDVLHRPRAPQRTVMLMVETDTIRPTGS</sequence>
<dbReference type="PANTHER" id="PTHR36114">
    <property type="entry name" value="16.7 KDA PROTEIN IN WHIE LOCUS"/>
    <property type="match status" value="1"/>
</dbReference>
<comment type="caution">
    <text evidence="2">The sequence shown here is derived from an EMBL/GenBank/DDBJ whole genome shotgun (WGS) entry which is preliminary data.</text>
</comment>
<dbReference type="InterPro" id="IPR011051">
    <property type="entry name" value="RmlC_Cupin_sf"/>
</dbReference>
<gene>
    <name evidence="2" type="ORF">EDE15_1417</name>
</gene>
<evidence type="ECO:0000313" key="3">
    <source>
        <dbReference type="Proteomes" id="UP000269669"/>
    </source>
</evidence>
<dbReference type="InterPro" id="IPR052044">
    <property type="entry name" value="PKS_Associated_Protein"/>
</dbReference>
<dbReference type="RefSeq" id="WP_125484594.1">
    <property type="nucleotide sequence ID" value="NZ_RSDW01000001.1"/>
</dbReference>
<dbReference type="AlphaFoldDB" id="A0A3R9Q9K7"/>
<accession>A0A3R9Q9K7</accession>
<keyword evidence="3" id="KW-1185">Reference proteome</keyword>
<name>A0A3R9Q9K7_9BACT</name>
<dbReference type="Pfam" id="PF07883">
    <property type="entry name" value="Cupin_2"/>
    <property type="match status" value="1"/>
</dbReference>
<feature type="domain" description="Cupin type-2" evidence="1">
    <location>
        <begin position="55"/>
        <end position="124"/>
    </location>
</feature>
<dbReference type="PANTHER" id="PTHR36114:SF1">
    <property type="entry name" value="16.7 KDA PROTEIN IN WHIE LOCUS"/>
    <property type="match status" value="1"/>
</dbReference>
<organism evidence="2 3">
    <name type="scientific">Edaphobacter aggregans</name>
    <dbReference type="NCBI Taxonomy" id="570835"/>
    <lineage>
        <taxon>Bacteria</taxon>
        <taxon>Pseudomonadati</taxon>
        <taxon>Acidobacteriota</taxon>
        <taxon>Terriglobia</taxon>
        <taxon>Terriglobales</taxon>
        <taxon>Acidobacteriaceae</taxon>
        <taxon>Edaphobacter</taxon>
    </lineage>
</organism>
<dbReference type="OrthoDB" id="9794183at2"/>
<protein>
    <submittedName>
        <fullName evidence="2">Mannose-6-phosphate isomerase-like protein (Cupin superfamily)</fullName>
    </submittedName>
</protein>
<dbReference type="InterPro" id="IPR013096">
    <property type="entry name" value="Cupin_2"/>
</dbReference>